<dbReference type="AlphaFoldDB" id="A0A1H5WWK7"/>
<dbReference type="EMBL" id="FOME01000006">
    <property type="protein sequence ID" value="SFD80415.1"/>
    <property type="molecule type" value="Genomic_DNA"/>
</dbReference>
<accession>A0A1I1VC92</accession>
<evidence type="ECO:0000313" key="3">
    <source>
        <dbReference type="EMBL" id="SFD80415.1"/>
    </source>
</evidence>
<gene>
    <name evidence="2" type="ORF">SAMN02982929_01330</name>
    <name evidence="3" type="ORF">SAMN05216506_106306</name>
</gene>
<reference evidence="4 5" key="1">
    <citation type="submission" date="2016-10" db="EMBL/GenBank/DDBJ databases">
        <authorList>
            <person name="Varghese N."/>
            <person name="Submissions S."/>
        </authorList>
    </citation>
    <scope>NUCLEOTIDE SEQUENCE [LARGE SCALE GENOMIC DNA]</scope>
    <source>
        <strain evidence="5">ATCC 20501</strain>
        <strain evidence="3 4">CGMCC 4.3529</strain>
    </source>
</reference>
<organism evidence="2 5">
    <name type="scientific">Saccharopolyspora kobensis</name>
    <dbReference type="NCBI Taxonomy" id="146035"/>
    <lineage>
        <taxon>Bacteria</taxon>
        <taxon>Bacillati</taxon>
        <taxon>Actinomycetota</taxon>
        <taxon>Actinomycetes</taxon>
        <taxon>Pseudonocardiales</taxon>
        <taxon>Pseudonocardiaceae</taxon>
        <taxon>Saccharopolyspora</taxon>
    </lineage>
</organism>
<proteinExistence type="predicted"/>
<keyword evidence="1" id="KW-0812">Transmembrane</keyword>
<evidence type="ECO:0000313" key="4">
    <source>
        <dbReference type="Proteomes" id="UP000199690"/>
    </source>
</evidence>
<dbReference type="Proteomes" id="UP000236729">
    <property type="component" value="Unassembled WGS sequence"/>
</dbReference>
<sequence>MSTDHQAALVELSGALHSWVGPAAIAAGVLLLIVALFRRSRATLAKKRRTARPSAAEWW</sequence>
<dbReference type="EMBL" id="FNVB01000002">
    <property type="protein sequence ID" value="SEG03798.1"/>
    <property type="molecule type" value="Genomic_DNA"/>
</dbReference>
<dbReference type="RefSeq" id="WP_093353585.1">
    <property type="nucleotide sequence ID" value="NZ_FNVB01000002.1"/>
</dbReference>
<feature type="transmembrane region" description="Helical" evidence="1">
    <location>
        <begin position="19"/>
        <end position="37"/>
    </location>
</feature>
<protein>
    <submittedName>
        <fullName evidence="2">Uncharacterized protein</fullName>
    </submittedName>
</protein>
<evidence type="ECO:0000256" key="1">
    <source>
        <dbReference type="SAM" id="Phobius"/>
    </source>
</evidence>
<reference evidence="2" key="2">
    <citation type="submission" date="2016-10" db="EMBL/GenBank/DDBJ databases">
        <authorList>
            <person name="de Groot N.N."/>
        </authorList>
    </citation>
    <scope>NUCLEOTIDE SEQUENCE [LARGE SCALE GENOMIC DNA]</scope>
    <source>
        <strain evidence="2">ATCC 20501</strain>
    </source>
</reference>
<name>A0A1H5WWK7_9PSEU</name>
<dbReference type="Proteomes" id="UP000199690">
    <property type="component" value="Unassembled WGS sequence"/>
</dbReference>
<evidence type="ECO:0000313" key="2">
    <source>
        <dbReference type="EMBL" id="SEG03798.1"/>
    </source>
</evidence>
<keyword evidence="1" id="KW-1133">Transmembrane helix</keyword>
<keyword evidence="4" id="KW-1185">Reference proteome</keyword>
<accession>A0A1H5WWK7</accession>
<keyword evidence="1" id="KW-0472">Membrane</keyword>
<evidence type="ECO:0000313" key="5">
    <source>
        <dbReference type="Proteomes" id="UP000236729"/>
    </source>
</evidence>